<name>A0A8B6G098_MYTGA</name>
<dbReference type="SUPFAM" id="SSF56496">
    <property type="entry name" value="Fibrinogen C-terminal domain-like"/>
    <property type="match status" value="1"/>
</dbReference>
<dbReference type="Proteomes" id="UP000596742">
    <property type="component" value="Unassembled WGS sequence"/>
</dbReference>
<dbReference type="InterPro" id="IPR014716">
    <property type="entry name" value="Fibrinogen_a/b/g_C_1"/>
</dbReference>
<accession>A0A8B6G098</accession>
<dbReference type="PROSITE" id="PS51406">
    <property type="entry name" value="FIBRINOGEN_C_2"/>
    <property type="match status" value="1"/>
</dbReference>
<protein>
    <recommendedName>
        <fullName evidence="1">Fibrinogen C-terminal domain-containing protein</fullName>
    </recommendedName>
</protein>
<dbReference type="InterPro" id="IPR036056">
    <property type="entry name" value="Fibrinogen-like_C"/>
</dbReference>
<proteinExistence type="predicted"/>
<sequence>MNVLKSNKVVQTVSIESKYFKIHNCDFVNLKLNGISIVDSLEGIPRDCSDIFNCNFNVSGAYTVYSAGLSELIVQCDMDTEPGGWTVVHNRSDASAVFYTTWVDYKNGFGNSFDFWIGDSLLYHIGMQFSTTDMDNDQLEDPQYSSYANQYSGGWWYRACYQSSLTGHILAWV</sequence>
<dbReference type="AlphaFoldDB" id="A0A8B6G098"/>
<dbReference type="SMART" id="SM00186">
    <property type="entry name" value="FBG"/>
    <property type="match status" value="1"/>
</dbReference>
<evidence type="ECO:0000313" key="2">
    <source>
        <dbReference type="EMBL" id="VDI56925.1"/>
    </source>
</evidence>
<dbReference type="EMBL" id="UYJE01007678">
    <property type="protein sequence ID" value="VDI56925.1"/>
    <property type="molecule type" value="Genomic_DNA"/>
</dbReference>
<dbReference type="GO" id="GO:0005615">
    <property type="term" value="C:extracellular space"/>
    <property type="evidence" value="ECO:0007669"/>
    <property type="project" value="TreeGrafter"/>
</dbReference>
<dbReference type="PANTHER" id="PTHR19143:SF458">
    <property type="entry name" value="FIBRINOGEN C-TERMINAL DOMAIN-CONTAINING PROTEIN-RELATED"/>
    <property type="match status" value="1"/>
</dbReference>
<evidence type="ECO:0000313" key="3">
    <source>
        <dbReference type="Proteomes" id="UP000596742"/>
    </source>
</evidence>
<organism evidence="2 3">
    <name type="scientific">Mytilus galloprovincialis</name>
    <name type="common">Mediterranean mussel</name>
    <dbReference type="NCBI Taxonomy" id="29158"/>
    <lineage>
        <taxon>Eukaryota</taxon>
        <taxon>Metazoa</taxon>
        <taxon>Spiralia</taxon>
        <taxon>Lophotrochozoa</taxon>
        <taxon>Mollusca</taxon>
        <taxon>Bivalvia</taxon>
        <taxon>Autobranchia</taxon>
        <taxon>Pteriomorphia</taxon>
        <taxon>Mytilida</taxon>
        <taxon>Mytiloidea</taxon>
        <taxon>Mytilidae</taxon>
        <taxon>Mytilinae</taxon>
        <taxon>Mytilus</taxon>
    </lineage>
</organism>
<gene>
    <name evidence="2" type="ORF">MGAL_10B075591</name>
</gene>
<comment type="caution">
    <text evidence="2">The sequence shown here is derived from an EMBL/GenBank/DDBJ whole genome shotgun (WGS) entry which is preliminary data.</text>
</comment>
<dbReference type="PANTHER" id="PTHR19143">
    <property type="entry name" value="FIBRINOGEN/TENASCIN/ANGIOPOEITIN"/>
    <property type="match status" value="1"/>
</dbReference>
<dbReference type="InterPro" id="IPR002181">
    <property type="entry name" value="Fibrinogen_a/b/g_C_dom"/>
</dbReference>
<dbReference type="Gene3D" id="3.90.215.10">
    <property type="entry name" value="Gamma Fibrinogen, chain A, domain 1"/>
    <property type="match status" value="1"/>
</dbReference>
<keyword evidence="3" id="KW-1185">Reference proteome</keyword>
<dbReference type="Pfam" id="PF00147">
    <property type="entry name" value="Fibrinogen_C"/>
    <property type="match status" value="1"/>
</dbReference>
<dbReference type="InterPro" id="IPR050373">
    <property type="entry name" value="Fibrinogen_C-term_domain"/>
</dbReference>
<feature type="domain" description="Fibrinogen C-terminal" evidence="1">
    <location>
        <begin position="39"/>
        <end position="128"/>
    </location>
</feature>
<dbReference type="Gene3D" id="4.10.530.10">
    <property type="entry name" value="Gamma-fibrinogen Carboxyl Terminal Fragment, domain 2"/>
    <property type="match status" value="1"/>
</dbReference>
<reference evidence="2" key="1">
    <citation type="submission" date="2018-11" db="EMBL/GenBank/DDBJ databases">
        <authorList>
            <person name="Alioto T."/>
            <person name="Alioto T."/>
        </authorList>
    </citation>
    <scope>NUCLEOTIDE SEQUENCE</scope>
</reference>
<evidence type="ECO:0000259" key="1">
    <source>
        <dbReference type="PROSITE" id="PS51406"/>
    </source>
</evidence>